<gene>
    <name evidence="5" type="ORF">Slin15195_G082130</name>
</gene>
<dbReference type="EMBL" id="CP099423">
    <property type="protein sequence ID" value="USW54894.1"/>
    <property type="molecule type" value="Genomic_DNA"/>
</dbReference>
<dbReference type="Pfam" id="PF15458">
    <property type="entry name" value="NTR2"/>
    <property type="match status" value="1"/>
</dbReference>
<dbReference type="InterPro" id="IPR028211">
    <property type="entry name" value="Ntr2"/>
</dbReference>
<protein>
    <submittedName>
        <fullName evidence="5">Pre-mRNA-splicing factor Ntr2</fullName>
    </submittedName>
</protein>
<feature type="compositionally biased region" description="Basic residues" evidence="4">
    <location>
        <begin position="37"/>
        <end position="46"/>
    </location>
</feature>
<evidence type="ECO:0000256" key="4">
    <source>
        <dbReference type="SAM" id="MobiDB-lite"/>
    </source>
</evidence>
<feature type="compositionally biased region" description="Polar residues" evidence="4">
    <location>
        <begin position="81"/>
        <end position="91"/>
    </location>
</feature>
<proteinExistence type="predicted"/>
<keyword evidence="6" id="KW-1185">Reference proteome</keyword>
<feature type="region of interest" description="Disordered" evidence="4">
    <location>
        <begin position="406"/>
        <end position="474"/>
    </location>
</feature>
<name>A0A9Q9AU88_9PEZI</name>
<feature type="compositionally biased region" description="Basic and acidic residues" evidence="4">
    <location>
        <begin position="97"/>
        <end position="118"/>
    </location>
</feature>
<feature type="compositionally biased region" description="Acidic residues" evidence="4">
    <location>
        <begin position="423"/>
        <end position="441"/>
    </location>
</feature>
<comment type="subcellular location">
    <subcellularLocation>
        <location evidence="1">Nucleus</location>
    </subcellularLocation>
</comment>
<keyword evidence="2" id="KW-0539">Nucleus</keyword>
<sequence>MKKSTTARRVPRQIGGNDEEDEVSSTGSPQNSEIKRPLFKPRKSTNLRKSLGPTSVGDDEDSEESVVTPKRNGLSRVAVQRNASKRTSLLASQLPRRSPEPDDDRPSYSADALRELKDSTPATPKDLSTVEDVATGTQALDLSSKFGDSLARYDQSSAHGSMIPSATEIAEKKARRARLAKEEAAEYISLDPDDPNLDDEDLDDNVMRDDRGRLVLKPKDKYGLSESRLVHEDEDIMENFDEFTADGRISLGRKAEAEAAKKRKQDMAAQIAEAEGASDAESDDSDRVRTDAFVANQTRHGTFAQSTADQDAASQRPKTPPVITPIPTLDSVVERLRSQLAEMQTSRMQRLQEMESLQREKINLAEQEVHIQRALKETAEKFEALRKEKGIDASKKSNLPAIEAAPMLAANGTDHQEINREGEDADMAEPENGAEDEDEIEERPAFGGLGFGGGRPDLAGFGPGFQDAKDEESA</sequence>
<keyword evidence="3" id="KW-0175">Coiled coil</keyword>
<evidence type="ECO:0000256" key="3">
    <source>
        <dbReference type="SAM" id="Coils"/>
    </source>
</evidence>
<evidence type="ECO:0000256" key="2">
    <source>
        <dbReference type="ARBA" id="ARBA00023242"/>
    </source>
</evidence>
<dbReference type="GO" id="GO:0071008">
    <property type="term" value="C:U2-type post-mRNA release spliceosomal complex"/>
    <property type="evidence" value="ECO:0007669"/>
    <property type="project" value="InterPro"/>
</dbReference>
<dbReference type="PANTHER" id="PTHR12214:SF0">
    <property type="entry name" value="LD29489P"/>
    <property type="match status" value="1"/>
</dbReference>
<dbReference type="AlphaFoldDB" id="A0A9Q9AU88"/>
<dbReference type="PANTHER" id="PTHR12214">
    <property type="entry name" value="GC-RICH SEQUENCE DNA-BINDING FACTOR"/>
    <property type="match status" value="1"/>
</dbReference>
<dbReference type="GO" id="GO:0000390">
    <property type="term" value="P:spliceosomal complex disassembly"/>
    <property type="evidence" value="ECO:0007669"/>
    <property type="project" value="InterPro"/>
</dbReference>
<accession>A0A9Q9AU88</accession>
<dbReference type="Proteomes" id="UP001056384">
    <property type="component" value="Chromosome 6"/>
</dbReference>
<feature type="compositionally biased region" description="Low complexity" evidence="4">
    <location>
        <begin position="304"/>
        <end position="317"/>
    </location>
</feature>
<feature type="region of interest" description="Disordered" evidence="4">
    <location>
        <begin position="255"/>
        <end position="328"/>
    </location>
</feature>
<feature type="region of interest" description="Disordered" evidence="4">
    <location>
        <begin position="1"/>
        <end position="128"/>
    </location>
</feature>
<evidence type="ECO:0000313" key="6">
    <source>
        <dbReference type="Proteomes" id="UP001056384"/>
    </source>
</evidence>
<dbReference type="InterPro" id="IPR012890">
    <property type="entry name" value="GCFC2-like"/>
</dbReference>
<evidence type="ECO:0000256" key="1">
    <source>
        <dbReference type="ARBA" id="ARBA00004123"/>
    </source>
</evidence>
<reference evidence="5" key="1">
    <citation type="submission" date="2022-06" db="EMBL/GenBank/DDBJ databases">
        <title>Complete genome sequences of two strains of the flax pathogen Septoria linicola.</title>
        <authorList>
            <person name="Lapalu N."/>
            <person name="Simon A."/>
            <person name="Demenou B."/>
            <person name="Paumier D."/>
            <person name="Guillot M.-P."/>
            <person name="Gout L."/>
            <person name="Valade R."/>
        </authorList>
    </citation>
    <scope>NUCLEOTIDE SEQUENCE</scope>
    <source>
        <strain evidence="5">SE15195</strain>
    </source>
</reference>
<organism evidence="5 6">
    <name type="scientific">Septoria linicola</name>
    <dbReference type="NCBI Taxonomy" id="215465"/>
    <lineage>
        <taxon>Eukaryota</taxon>
        <taxon>Fungi</taxon>
        <taxon>Dikarya</taxon>
        <taxon>Ascomycota</taxon>
        <taxon>Pezizomycotina</taxon>
        <taxon>Dothideomycetes</taxon>
        <taxon>Dothideomycetidae</taxon>
        <taxon>Mycosphaerellales</taxon>
        <taxon>Mycosphaerellaceae</taxon>
        <taxon>Septoria</taxon>
    </lineage>
</organism>
<feature type="coiled-coil region" evidence="3">
    <location>
        <begin position="340"/>
        <end position="377"/>
    </location>
</feature>
<evidence type="ECO:0000313" key="5">
    <source>
        <dbReference type="EMBL" id="USW54894.1"/>
    </source>
</evidence>
<dbReference type="GO" id="GO:0003677">
    <property type="term" value="F:DNA binding"/>
    <property type="evidence" value="ECO:0007669"/>
    <property type="project" value="InterPro"/>
</dbReference>
<feature type="compositionally biased region" description="Basic residues" evidence="4">
    <location>
        <begin position="1"/>
        <end position="11"/>
    </location>
</feature>